<dbReference type="EMBL" id="DXCK01000103">
    <property type="protein sequence ID" value="HIZ02081.1"/>
    <property type="molecule type" value="Genomic_DNA"/>
</dbReference>
<dbReference type="Proteomes" id="UP000824023">
    <property type="component" value="Unassembled WGS sequence"/>
</dbReference>
<gene>
    <name evidence="2" type="ORF">H9819_07535</name>
</gene>
<keyword evidence="1" id="KW-0732">Signal</keyword>
<dbReference type="AlphaFoldDB" id="A0A9D2A608"/>
<sequence length="727" mass="84663">MKVVKTITTAGLLCFALSATAQTIIRPENQGKSPTFAIFTDEQTWQHCREELEAYRDVLGEEQLPTYIIYNNWQRPEEVKNLIRKLHRRNRLEGAVFVGDIPIPMIRKAQHLTSAFKMDETVDRRESSVPSDRFYDDLHLEFEPLGQDSLNPQFFYYNLDVHSPQHIRCDIYTGRIKPVADGTDRYEQISRYLRKAVHEHRTPNALDQFFSYTGHGSYSNSLTAWTMEPFTLREQMPGIFDRNGRARFMRFNMYDYPKDEVSHMLRREDLDLAIFHEHGTPDRQYLSGNPPTHDTEGHIHAMQADRRYYARTWTKDDESLRKAYRQLDTDYGMDSTWFARYNDPTQTAQDSLDDLRTGLVLTDISRIAPNVRMVIFDACYNGDFREDDYIAGRYIFSQGRSVVAFANSVNVLQDKQANELLGLLGMGARVGQWAQLTNILESHVIGDPTLRFTSFDPAIDGTDLCNRPYKEQEMLDLLASPYADVQNLALHRLYRHGYPDISELLRQTFQTSPWATVRYTSLALLEKLGDDNFCDMLIPALTDANEFIRRTAVRKMAAVGRNDYVPHLIKAYIEDHHSVRLAFNIQLALYVFDEQTVQQAIDSVLQHSYVIDKEKFRQELLSAYKQRTSSDEAIVGKQEKERWRMLYISSLRNYPIHGSVKDYLRILQDPEESDELKVAMLQALAWYTLSRERETIVQACNRLRRDKKASPTVRTEAERTYYRLTNE</sequence>
<organism evidence="2 3">
    <name type="scientific">Candidatus Bacteroides merdipullorum</name>
    <dbReference type="NCBI Taxonomy" id="2838474"/>
    <lineage>
        <taxon>Bacteria</taxon>
        <taxon>Pseudomonadati</taxon>
        <taxon>Bacteroidota</taxon>
        <taxon>Bacteroidia</taxon>
        <taxon>Bacteroidales</taxon>
        <taxon>Bacteroidaceae</taxon>
        <taxon>Bacteroides</taxon>
    </lineage>
</organism>
<reference evidence="2" key="1">
    <citation type="journal article" date="2021" name="PeerJ">
        <title>Extensive microbial diversity within the chicken gut microbiome revealed by metagenomics and culture.</title>
        <authorList>
            <person name="Gilroy R."/>
            <person name="Ravi A."/>
            <person name="Getino M."/>
            <person name="Pursley I."/>
            <person name="Horton D.L."/>
            <person name="Alikhan N.F."/>
            <person name="Baker D."/>
            <person name="Gharbi K."/>
            <person name="Hall N."/>
            <person name="Watson M."/>
            <person name="Adriaenssens E.M."/>
            <person name="Foster-Nyarko E."/>
            <person name="Jarju S."/>
            <person name="Secka A."/>
            <person name="Antonio M."/>
            <person name="Oren A."/>
            <person name="Chaudhuri R.R."/>
            <person name="La Ragione R."/>
            <person name="Hildebrand F."/>
            <person name="Pallen M.J."/>
        </authorList>
    </citation>
    <scope>NUCLEOTIDE SEQUENCE</scope>
    <source>
        <strain evidence="2">ChiHjej12B11-24981</strain>
    </source>
</reference>
<evidence type="ECO:0000313" key="2">
    <source>
        <dbReference type="EMBL" id="HIZ02081.1"/>
    </source>
</evidence>
<dbReference type="Gene3D" id="1.25.10.10">
    <property type="entry name" value="Leucine-rich Repeat Variant"/>
    <property type="match status" value="1"/>
</dbReference>
<dbReference type="SUPFAM" id="SSF48371">
    <property type="entry name" value="ARM repeat"/>
    <property type="match status" value="1"/>
</dbReference>
<dbReference type="InterPro" id="IPR016024">
    <property type="entry name" value="ARM-type_fold"/>
</dbReference>
<dbReference type="Pfam" id="PF13646">
    <property type="entry name" value="HEAT_2"/>
    <property type="match status" value="1"/>
</dbReference>
<name>A0A9D2A608_9BACE</name>
<dbReference type="InterPro" id="IPR011989">
    <property type="entry name" value="ARM-like"/>
</dbReference>
<evidence type="ECO:0000256" key="1">
    <source>
        <dbReference type="SAM" id="SignalP"/>
    </source>
</evidence>
<evidence type="ECO:0000313" key="3">
    <source>
        <dbReference type="Proteomes" id="UP000824023"/>
    </source>
</evidence>
<proteinExistence type="predicted"/>
<protein>
    <submittedName>
        <fullName evidence="2">HEAT repeat domain-containing protein</fullName>
    </submittedName>
</protein>
<comment type="caution">
    <text evidence="2">The sequence shown here is derived from an EMBL/GenBank/DDBJ whole genome shotgun (WGS) entry which is preliminary data.</text>
</comment>
<feature type="chain" id="PRO_5039083723" evidence="1">
    <location>
        <begin position="22"/>
        <end position="727"/>
    </location>
</feature>
<accession>A0A9D2A608</accession>
<feature type="signal peptide" evidence="1">
    <location>
        <begin position="1"/>
        <end position="21"/>
    </location>
</feature>
<reference evidence="2" key="2">
    <citation type="submission" date="2021-04" db="EMBL/GenBank/DDBJ databases">
        <authorList>
            <person name="Gilroy R."/>
        </authorList>
    </citation>
    <scope>NUCLEOTIDE SEQUENCE</scope>
    <source>
        <strain evidence="2">ChiHjej12B11-24981</strain>
    </source>
</reference>